<accession>A0A378VTJ1</accession>
<feature type="transmembrane region" description="Helical" evidence="1">
    <location>
        <begin position="52"/>
        <end position="73"/>
    </location>
</feature>
<evidence type="ECO:0000256" key="1">
    <source>
        <dbReference type="SAM" id="Phobius"/>
    </source>
</evidence>
<keyword evidence="1" id="KW-0472">Membrane</keyword>
<evidence type="ECO:0000313" key="2">
    <source>
        <dbReference type="EMBL" id="SUA20327.1"/>
    </source>
</evidence>
<gene>
    <name evidence="2" type="ORF">NCTC11421_00409</name>
</gene>
<dbReference type="AlphaFoldDB" id="A0A378VTJ1"/>
<feature type="transmembrane region" description="Helical" evidence="1">
    <location>
        <begin position="12"/>
        <end position="32"/>
    </location>
</feature>
<sequence length="90" mass="10849">MDCALRKWYDRFRFAFLTFTLFYIGWYAQAQLSVVNTLTLFSAILTEFHWEFFLMDPIVFILWLFTAATMLLWNRGRFAVGCVRSAHYRN</sequence>
<dbReference type="EMBL" id="UGRI01000001">
    <property type="protein sequence ID" value="SUA20327.1"/>
    <property type="molecule type" value="Genomic_DNA"/>
</dbReference>
<keyword evidence="1" id="KW-1133">Transmembrane helix</keyword>
<name>A0A378VTJ1_NEIGO</name>
<organism evidence="2">
    <name type="scientific">Neisseria gonorrhoeae</name>
    <dbReference type="NCBI Taxonomy" id="485"/>
    <lineage>
        <taxon>Bacteria</taxon>
        <taxon>Pseudomonadati</taxon>
        <taxon>Pseudomonadota</taxon>
        <taxon>Betaproteobacteria</taxon>
        <taxon>Neisseriales</taxon>
        <taxon>Neisseriaceae</taxon>
        <taxon>Neisseria</taxon>
    </lineage>
</organism>
<reference evidence="2" key="1">
    <citation type="submission" date="2018-06" db="EMBL/GenBank/DDBJ databases">
        <authorList>
            <consortium name="Pathogen Informatics"/>
            <person name="Doyle S."/>
        </authorList>
    </citation>
    <scope>NUCLEOTIDE SEQUENCE [LARGE SCALE GENOMIC DNA]</scope>
    <source>
        <strain evidence="2">NCTC11421</strain>
    </source>
</reference>
<proteinExistence type="predicted"/>
<protein>
    <submittedName>
        <fullName evidence="2">Regulatory protein</fullName>
    </submittedName>
</protein>
<keyword evidence="1" id="KW-0812">Transmembrane</keyword>